<evidence type="ECO:0000256" key="1">
    <source>
        <dbReference type="SAM" id="MobiDB-lite"/>
    </source>
</evidence>
<dbReference type="OrthoDB" id="8890589at2759"/>
<feature type="compositionally biased region" description="Basic and acidic residues" evidence="1">
    <location>
        <begin position="1"/>
        <end position="23"/>
    </location>
</feature>
<dbReference type="EMBL" id="CADEBD010000240">
    <property type="protein sequence ID" value="CAB3226597.1"/>
    <property type="molecule type" value="Genomic_DNA"/>
</dbReference>
<evidence type="ECO:0000313" key="3">
    <source>
        <dbReference type="Proteomes" id="UP000494256"/>
    </source>
</evidence>
<proteinExistence type="predicted"/>
<accession>A0A8S0Z2L7</accession>
<dbReference type="Proteomes" id="UP000494256">
    <property type="component" value="Unassembled WGS sequence"/>
</dbReference>
<organism evidence="2 3">
    <name type="scientific">Arctia plantaginis</name>
    <name type="common">Wood tiger moth</name>
    <name type="synonym">Phalaena plantaginis</name>
    <dbReference type="NCBI Taxonomy" id="874455"/>
    <lineage>
        <taxon>Eukaryota</taxon>
        <taxon>Metazoa</taxon>
        <taxon>Ecdysozoa</taxon>
        <taxon>Arthropoda</taxon>
        <taxon>Hexapoda</taxon>
        <taxon>Insecta</taxon>
        <taxon>Pterygota</taxon>
        <taxon>Neoptera</taxon>
        <taxon>Endopterygota</taxon>
        <taxon>Lepidoptera</taxon>
        <taxon>Glossata</taxon>
        <taxon>Ditrysia</taxon>
        <taxon>Noctuoidea</taxon>
        <taxon>Erebidae</taxon>
        <taxon>Arctiinae</taxon>
        <taxon>Arctia</taxon>
    </lineage>
</organism>
<name>A0A8S0Z2L7_ARCPL</name>
<feature type="region of interest" description="Disordered" evidence="1">
    <location>
        <begin position="1"/>
        <end position="40"/>
    </location>
</feature>
<comment type="caution">
    <text evidence="2">The sequence shown here is derived from an EMBL/GenBank/DDBJ whole genome shotgun (WGS) entry which is preliminary data.</text>
</comment>
<gene>
    <name evidence="2" type="ORF">APLA_LOCUS2675</name>
</gene>
<feature type="region of interest" description="Disordered" evidence="1">
    <location>
        <begin position="59"/>
        <end position="90"/>
    </location>
</feature>
<dbReference type="AlphaFoldDB" id="A0A8S0Z2L7"/>
<sequence length="90" mass="10271">MSASKTGDEYPSPREHDEAESPRKRMRLNNSSRKSWSLMDRKTDHEVLQEMGVSLLEPDDCGELPCDPGTSGMMHKSLKRKRDIENVNPI</sequence>
<evidence type="ECO:0000313" key="2">
    <source>
        <dbReference type="EMBL" id="CAB3226597.1"/>
    </source>
</evidence>
<protein>
    <submittedName>
        <fullName evidence="2">Uncharacterized protein</fullName>
    </submittedName>
</protein>
<reference evidence="2 3" key="1">
    <citation type="submission" date="2020-04" db="EMBL/GenBank/DDBJ databases">
        <authorList>
            <person name="Wallbank WR R."/>
            <person name="Pardo Diaz C."/>
            <person name="Kozak K."/>
            <person name="Martin S."/>
            <person name="Jiggins C."/>
            <person name="Moest M."/>
            <person name="Warren A I."/>
            <person name="Byers J.R.P. K."/>
            <person name="Montejo-Kovacevich G."/>
            <person name="Yen C E."/>
        </authorList>
    </citation>
    <scope>NUCLEOTIDE SEQUENCE [LARGE SCALE GENOMIC DNA]</scope>
</reference>